<evidence type="ECO:0000256" key="2">
    <source>
        <dbReference type="ARBA" id="ARBA00022723"/>
    </source>
</evidence>
<protein>
    <submittedName>
        <fullName evidence="7">Uncharacterized protein</fullName>
    </submittedName>
</protein>
<evidence type="ECO:0000313" key="7">
    <source>
        <dbReference type="EMBL" id="GAU95277.1"/>
    </source>
</evidence>
<keyword evidence="5" id="KW-0539">Nucleus</keyword>
<keyword evidence="4" id="KW-0862">Zinc</keyword>
<feature type="compositionally biased region" description="Basic and acidic residues" evidence="6">
    <location>
        <begin position="1"/>
        <end position="14"/>
    </location>
</feature>
<evidence type="ECO:0000313" key="8">
    <source>
        <dbReference type="Proteomes" id="UP000186922"/>
    </source>
</evidence>
<dbReference type="InterPro" id="IPR052035">
    <property type="entry name" value="ZnF_BED_domain_contain"/>
</dbReference>
<dbReference type="GO" id="GO:0008270">
    <property type="term" value="F:zinc ion binding"/>
    <property type="evidence" value="ECO:0007669"/>
    <property type="project" value="UniProtKB-KW"/>
</dbReference>
<evidence type="ECO:0000256" key="6">
    <source>
        <dbReference type="SAM" id="MobiDB-lite"/>
    </source>
</evidence>
<comment type="caution">
    <text evidence="7">The sequence shown here is derived from an EMBL/GenBank/DDBJ whole genome shotgun (WGS) entry which is preliminary data.</text>
</comment>
<reference evidence="7 8" key="1">
    <citation type="journal article" date="2016" name="Nat. Commun.">
        <title>Extremotolerant tardigrade genome and improved radiotolerance of human cultured cells by tardigrade-unique protein.</title>
        <authorList>
            <person name="Hashimoto T."/>
            <person name="Horikawa D.D."/>
            <person name="Saito Y."/>
            <person name="Kuwahara H."/>
            <person name="Kozuka-Hata H."/>
            <person name="Shin-I T."/>
            <person name="Minakuchi Y."/>
            <person name="Ohishi K."/>
            <person name="Motoyama A."/>
            <person name="Aizu T."/>
            <person name="Enomoto A."/>
            <person name="Kondo K."/>
            <person name="Tanaka S."/>
            <person name="Hara Y."/>
            <person name="Koshikawa S."/>
            <person name="Sagara H."/>
            <person name="Miura T."/>
            <person name="Yokobori S."/>
            <person name="Miyagawa K."/>
            <person name="Suzuki Y."/>
            <person name="Kubo T."/>
            <person name="Oyama M."/>
            <person name="Kohara Y."/>
            <person name="Fujiyama A."/>
            <person name="Arakawa K."/>
            <person name="Katayama T."/>
            <person name="Toyoda A."/>
            <person name="Kunieda T."/>
        </authorList>
    </citation>
    <scope>NUCLEOTIDE SEQUENCE [LARGE SCALE GENOMIC DNA]</scope>
    <source>
        <strain evidence="7 8">YOKOZUNA-1</strain>
    </source>
</reference>
<comment type="subcellular location">
    <subcellularLocation>
        <location evidence="1">Nucleus</location>
    </subcellularLocation>
</comment>
<dbReference type="Proteomes" id="UP000186922">
    <property type="component" value="Unassembled WGS sequence"/>
</dbReference>
<keyword evidence="3" id="KW-0863">Zinc-finger</keyword>
<dbReference type="OrthoDB" id="1607513at2759"/>
<evidence type="ECO:0000256" key="5">
    <source>
        <dbReference type="ARBA" id="ARBA00023242"/>
    </source>
</evidence>
<evidence type="ECO:0000256" key="4">
    <source>
        <dbReference type="ARBA" id="ARBA00022833"/>
    </source>
</evidence>
<accession>A0A1D1V6J1</accession>
<evidence type="ECO:0000256" key="1">
    <source>
        <dbReference type="ARBA" id="ARBA00004123"/>
    </source>
</evidence>
<dbReference type="EMBL" id="BDGG01000003">
    <property type="protein sequence ID" value="GAU95277.1"/>
    <property type="molecule type" value="Genomic_DNA"/>
</dbReference>
<sequence>MKNEHPSKLNDAVKSKPSPEAFRAKQKGEPQIMSKKQTTRHTNNLTQWIICTAKPIGTVDEPQFAKMINGLHPSYKVPCRQTIRNLILNGCKMKKIQIIEELTAVTSRISLNTDMQKARARK</sequence>
<dbReference type="AlphaFoldDB" id="A0A1D1V6J1"/>
<evidence type="ECO:0000256" key="3">
    <source>
        <dbReference type="ARBA" id="ARBA00022771"/>
    </source>
</evidence>
<feature type="region of interest" description="Disordered" evidence="6">
    <location>
        <begin position="1"/>
        <end position="40"/>
    </location>
</feature>
<dbReference type="GO" id="GO:0005634">
    <property type="term" value="C:nucleus"/>
    <property type="evidence" value="ECO:0007669"/>
    <property type="project" value="UniProtKB-SubCell"/>
</dbReference>
<dbReference type="PANTHER" id="PTHR46481:SF10">
    <property type="entry name" value="ZINC FINGER BED DOMAIN-CONTAINING PROTEIN 39"/>
    <property type="match status" value="1"/>
</dbReference>
<organism evidence="7 8">
    <name type="scientific">Ramazzottius varieornatus</name>
    <name type="common">Water bear</name>
    <name type="synonym">Tardigrade</name>
    <dbReference type="NCBI Taxonomy" id="947166"/>
    <lineage>
        <taxon>Eukaryota</taxon>
        <taxon>Metazoa</taxon>
        <taxon>Ecdysozoa</taxon>
        <taxon>Tardigrada</taxon>
        <taxon>Eutardigrada</taxon>
        <taxon>Parachela</taxon>
        <taxon>Hypsibioidea</taxon>
        <taxon>Ramazzottiidae</taxon>
        <taxon>Ramazzottius</taxon>
    </lineage>
</organism>
<name>A0A1D1V6J1_RAMVA</name>
<keyword evidence="8" id="KW-1185">Reference proteome</keyword>
<proteinExistence type="predicted"/>
<dbReference type="PANTHER" id="PTHR46481">
    <property type="entry name" value="ZINC FINGER BED DOMAIN-CONTAINING PROTEIN 4"/>
    <property type="match status" value="1"/>
</dbReference>
<gene>
    <name evidence="7" type="primary">RvY_06923-1</name>
    <name evidence="7" type="synonym">RvY_06923.1</name>
    <name evidence="7" type="ORF">RvY_06923</name>
</gene>
<keyword evidence="2" id="KW-0479">Metal-binding</keyword>